<keyword evidence="3" id="KW-1185">Reference proteome</keyword>
<accession>A0A934RDG0</accession>
<protein>
    <submittedName>
        <fullName evidence="2">Glycosyltransferase</fullName>
    </submittedName>
</protein>
<reference evidence="2" key="1">
    <citation type="submission" date="2021-01" db="EMBL/GenBank/DDBJ databases">
        <title>Modified the classification status of verrucomicrobia.</title>
        <authorList>
            <person name="Feng X."/>
        </authorList>
    </citation>
    <scope>NUCLEOTIDE SEQUENCE</scope>
    <source>
        <strain evidence="2">KCTC 22201</strain>
    </source>
</reference>
<dbReference type="AlphaFoldDB" id="A0A934RDG0"/>
<feature type="domain" description="Spore protein YkvP/CgeB glycosyl transferase-like" evidence="1">
    <location>
        <begin position="188"/>
        <end position="319"/>
    </location>
</feature>
<proteinExistence type="predicted"/>
<evidence type="ECO:0000259" key="1">
    <source>
        <dbReference type="Pfam" id="PF13524"/>
    </source>
</evidence>
<evidence type="ECO:0000313" key="2">
    <source>
        <dbReference type="EMBL" id="MBK1826395.1"/>
    </source>
</evidence>
<organism evidence="2 3">
    <name type="scientific">Haloferula rosea</name>
    <dbReference type="NCBI Taxonomy" id="490093"/>
    <lineage>
        <taxon>Bacteria</taxon>
        <taxon>Pseudomonadati</taxon>
        <taxon>Verrucomicrobiota</taxon>
        <taxon>Verrucomicrobiia</taxon>
        <taxon>Verrucomicrobiales</taxon>
        <taxon>Verrucomicrobiaceae</taxon>
        <taxon>Haloferula</taxon>
    </lineage>
</organism>
<gene>
    <name evidence="2" type="ORF">JIN81_05160</name>
</gene>
<dbReference type="Pfam" id="PF13524">
    <property type="entry name" value="Glyco_trans_1_2"/>
    <property type="match status" value="1"/>
</dbReference>
<dbReference type="Proteomes" id="UP000658278">
    <property type="component" value="Unassembled WGS sequence"/>
</dbReference>
<dbReference type="InterPro" id="IPR055259">
    <property type="entry name" value="YkvP/CgeB_Glyco_trans-like"/>
</dbReference>
<sequence>MRIVHAANLQLDKDGAHLWNQDQKIHHGLIRLGHFVYPFSINDRARMLSPTGSKTFGKGKANKALLETCRNVHPDLLILGHAQYISAETLGEIRAILPDIRIGLWYVDPLWDEEPTQHLRERTSLLDGLFCSTGGPLLESFATPNCPTHFIPSAVDAGIECHRAFETPEEEIVHDLLFFGRDKGQPDRRAFLQDLRDRLPDLRVGYYGCLDQPLIMGWEKEQIIRKSKMALNLSRRNDVELYSSSRIAELMGNGILTLTPQGAGLEKLYAEDEIVYYNTIDDLVERVRHFASATDERVAIARKGWERNHRDYSGTEVARIIVDGISRAGNPAR</sequence>
<name>A0A934RDG0_9BACT</name>
<dbReference type="EMBL" id="JAENII010000003">
    <property type="protein sequence ID" value="MBK1826395.1"/>
    <property type="molecule type" value="Genomic_DNA"/>
</dbReference>
<comment type="caution">
    <text evidence="2">The sequence shown here is derived from an EMBL/GenBank/DDBJ whole genome shotgun (WGS) entry which is preliminary data.</text>
</comment>
<dbReference type="RefSeq" id="WP_200277307.1">
    <property type="nucleotide sequence ID" value="NZ_JAENII010000003.1"/>
</dbReference>
<evidence type="ECO:0000313" key="3">
    <source>
        <dbReference type="Proteomes" id="UP000658278"/>
    </source>
</evidence>